<dbReference type="Gene3D" id="1.50.10.150">
    <property type="entry name" value="Voltage-dependent anion channel"/>
    <property type="match status" value="1"/>
</dbReference>
<dbReference type="PATRIC" id="fig|467210.3.peg.806"/>
<dbReference type="EMBL" id="LSDA01000020">
    <property type="protein sequence ID" value="KXB60034.1"/>
    <property type="molecule type" value="Genomic_DNA"/>
</dbReference>
<comment type="subcellular location">
    <subcellularLocation>
        <location evidence="1">Membrane</location>
        <topology evidence="1">Multi-pass membrane protein</topology>
    </subcellularLocation>
</comment>
<accession>A0A133ZX67</accession>
<dbReference type="PANTHER" id="PTHR37955">
    <property type="entry name" value="TELLURITE RESISTANCE PROTEIN TEHA"/>
    <property type="match status" value="1"/>
</dbReference>
<dbReference type="OrthoDB" id="309023at2"/>
<dbReference type="InterPro" id="IPR004695">
    <property type="entry name" value="SLAC1/Mae1/Ssu1/TehA"/>
</dbReference>
<keyword evidence="4 5" id="KW-0472">Membrane</keyword>
<feature type="transmembrane region" description="Helical" evidence="5">
    <location>
        <begin position="7"/>
        <end position="26"/>
    </location>
</feature>
<dbReference type="CDD" id="cd09325">
    <property type="entry name" value="TDT_C4-dicarb_trans"/>
    <property type="match status" value="1"/>
</dbReference>
<feature type="transmembrane region" description="Helical" evidence="5">
    <location>
        <begin position="65"/>
        <end position="85"/>
    </location>
</feature>
<dbReference type="PANTHER" id="PTHR37955:SF1">
    <property type="entry name" value="DEP DOMAIN-CONTAINING PROTEIN"/>
    <property type="match status" value="1"/>
</dbReference>
<feature type="transmembrane region" description="Helical" evidence="5">
    <location>
        <begin position="128"/>
        <end position="146"/>
    </location>
</feature>
<name>A0A133ZX67_9FIRM</name>
<evidence type="ECO:0000256" key="5">
    <source>
        <dbReference type="SAM" id="Phobius"/>
    </source>
</evidence>
<feature type="transmembrane region" description="Helical" evidence="5">
    <location>
        <begin position="91"/>
        <end position="116"/>
    </location>
</feature>
<feature type="transmembrane region" description="Helical" evidence="5">
    <location>
        <begin position="287"/>
        <end position="311"/>
    </location>
</feature>
<feature type="transmembrane region" description="Helical" evidence="5">
    <location>
        <begin position="187"/>
        <end position="208"/>
    </location>
</feature>
<comment type="caution">
    <text evidence="6">The sequence shown here is derived from an EMBL/GenBank/DDBJ whole genome shotgun (WGS) entry which is preliminary data.</text>
</comment>
<reference evidence="7" key="1">
    <citation type="submission" date="2016-01" db="EMBL/GenBank/DDBJ databases">
        <authorList>
            <person name="Mitreva M."/>
            <person name="Pepin K.H."/>
            <person name="Mihindukulasuriya K.A."/>
            <person name="Fulton R."/>
            <person name="Fronick C."/>
            <person name="O'Laughlin M."/>
            <person name="Miner T."/>
            <person name="Herter B."/>
            <person name="Rosa B.A."/>
            <person name="Cordes M."/>
            <person name="Tomlinson C."/>
            <person name="Wollam A."/>
            <person name="Palsikar V.B."/>
            <person name="Mardis E.R."/>
            <person name="Wilson R.K."/>
        </authorList>
    </citation>
    <scope>NUCLEOTIDE SEQUENCE [LARGE SCALE GENOMIC DNA]</scope>
    <source>
        <strain evidence="7">DNF00896</strain>
    </source>
</reference>
<organism evidence="6 7">
    <name type="scientific">Lachnoanaerobaculum saburreum</name>
    <dbReference type="NCBI Taxonomy" id="467210"/>
    <lineage>
        <taxon>Bacteria</taxon>
        <taxon>Bacillati</taxon>
        <taxon>Bacillota</taxon>
        <taxon>Clostridia</taxon>
        <taxon>Lachnospirales</taxon>
        <taxon>Lachnospiraceae</taxon>
        <taxon>Lachnoanaerobaculum</taxon>
    </lineage>
</organism>
<evidence type="ECO:0000256" key="3">
    <source>
        <dbReference type="ARBA" id="ARBA00022989"/>
    </source>
</evidence>
<feature type="transmembrane region" description="Helical" evidence="5">
    <location>
        <begin position="250"/>
        <end position="267"/>
    </location>
</feature>
<dbReference type="GO" id="GO:0046583">
    <property type="term" value="F:monoatomic cation efflux transmembrane transporter activity"/>
    <property type="evidence" value="ECO:0007669"/>
    <property type="project" value="TreeGrafter"/>
</dbReference>
<dbReference type="InterPro" id="IPR038665">
    <property type="entry name" value="Voltage-dep_anion_channel_sf"/>
</dbReference>
<keyword evidence="7" id="KW-1185">Reference proteome</keyword>
<sequence length="322" mass="35415">MNFLKRVPLPLSGVALGFAALGNLLAAYNMSFKIICGILAFVGLLFVAGKYLSNPQVFATDMKNPVIASVSGTYTMALMLLAGYIKPVLPAFAIVVWYIAIVLHFILIVYFTLNIVLKIKLPDEMMKIAASFFIVYVGIVVASVTAPAFKNIALGQICFWIGFILYIPFFIYVSYRYIKLGNKKIEAKALACIYAAPASLCVAGYISSFEQKNMSLLTGIYIFSLLMYLVGIVVAIDLFGSFLKNKEFKFYPSLAGLTFPFVISAIATKQFNAVLTKADIQMSLRPVLPMLFKIELVIAIIGVVFAALCFAKHVFGKEVNNK</sequence>
<dbReference type="AlphaFoldDB" id="A0A133ZX67"/>
<dbReference type="Pfam" id="PF03595">
    <property type="entry name" value="SLAC1"/>
    <property type="match status" value="1"/>
</dbReference>
<gene>
    <name evidence="6" type="ORF">HMPREF1866_00817</name>
</gene>
<keyword evidence="2 5" id="KW-0812">Transmembrane</keyword>
<dbReference type="STRING" id="467210.HMPREF1866_00817"/>
<evidence type="ECO:0000256" key="1">
    <source>
        <dbReference type="ARBA" id="ARBA00004141"/>
    </source>
</evidence>
<feature type="transmembrane region" description="Helical" evidence="5">
    <location>
        <begin position="220"/>
        <end position="243"/>
    </location>
</feature>
<dbReference type="RefSeq" id="WP_060930718.1">
    <property type="nucleotide sequence ID" value="NZ_KQ959781.1"/>
</dbReference>
<proteinExistence type="predicted"/>
<evidence type="ECO:0000313" key="7">
    <source>
        <dbReference type="Proteomes" id="UP000070394"/>
    </source>
</evidence>
<dbReference type="GO" id="GO:0005886">
    <property type="term" value="C:plasma membrane"/>
    <property type="evidence" value="ECO:0007669"/>
    <property type="project" value="TreeGrafter"/>
</dbReference>
<evidence type="ECO:0000256" key="2">
    <source>
        <dbReference type="ARBA" id="ARBA00022692"/>
    </source>
</evidence>
<feature type="transmembrane region" description="Helical" evidence="5">
    <location>
        <begin position="152"/>
        <end position="175"/>
    </location>
</feature>
<evidence type="ECO:0000256" key="4">
    <source>
        <dbReference type="ARBA" id="ARBA00023136"/>
    </source>
</evidence>
<protein>
    <submittedName>
        <fullName evidence="6">C4-dicarboxylate transporter/malic acid transport protein</fullName>
    </submittedName>
</protein>
<keyword evidence="3 5" id="KW-1133">Transmembrane helix</keyword>
<dbReference type="InterPro" id="IPR052951">
    <property type="entry name" value="Tellurite_res_ion_channel"/>
</dbReference>
<feature type="transmembrane region" description="Helical" evidence="5">
    <location>
        <begin position="32"/>
        <end position="53"/>
    </location>
</feature>
<evidence type="ECO:0000313" key="6">
    <source>
        <dbReference type="EMBL" id="KXB60034.1"/>
    </source>
</evidence>
<dbReference type="Proteomes" id="UP000070394">
    <property type="component" value="Unassembled WGS sequence"/>
</dbReference>